<dbReference type="SUPFAM" id="SSF49265">
    <property type="entry name" value="Fibronectin type III"/>
    <property type="match status" value="5"/>
</dbReference>
<evidence type="ECO:0000313" key="3">
    <source>
        <dbReference type="EMBL" id="ADV50394.1"/>
    </source>
</evidence>
<protein>
    <submittedName>
        <fullName evidence="3">Fibronectin type III domain protein</fullName>
    </submittedName>
</protein>
<dbReference type="OrthoDB" id="9808753at2"/>
<evidence type="ECO:0000313" key="4">
    <source>
        <dbReference type="Proteomes" id="UP000008634"/>
    </source>
</evidence>
<dbReference type="CDD" id="cd00063">
    <property type="entry name" value="FN3"/>
    <property type="match status" value="6"/>
</dbReference>
<dbReference type="PANTHER" id="PTHR46708:SF2">
    <property type="entry name" value="FIBRONECTIN TYPE-III DOMAIN-CONTAINING PROTEIN"/>
    <property type="match status" value="1"/>
</dbReference>
<dbReference type="InterPro" id="IPR003961">
    <property type="entry name" value="FN3_dom"/>
</dbReference>
<dbReference type="InterPro" id="IPR036116">
    <property type="entry name" value="FN3_sf"/>
</dbReference>
<proteinExistence type="predicted"/>
<organism evidence="3 4">
    <name type="scientific">Cellulophaga algicola (strain DSM 14237 / IC166 / ACAM 630)</name>
    <dbReference type="NCBI Taxonomy" id="688270"/>
    <lineage>
        <taxon>Bacteria</taxon>
        <taxon>Pseudomonadati</taxon>
        <taxon>Bacteroidota</taxon>
        <taxon>Flavobacteriia</taxon>
        <taxon>Flavobacteriales</taxon>
        <taxon>Flavobacteriaceae</taxon>
        <taxon>Cellulophaga</taxon>
    </lineage>
</organism>
<dbReference type="KEGG" id="cao:Celal_3120"/>
<evidence type="ECO:0000256" key="1">
    <source>
        <dbReference type="ARBA" id="ARBA00022737"/>
    </source>
</evidence>
<dbReference type="PROSITE" id="PS50853">
    <property type="entry name" value="FN3"/>
    <property type="match status" value="6"/>
</dbReference>
<sequence>MKYIYSFLIFLLVNISLIAQNLHTESNAVSSLNEGNSTTGWTGLAQLFSEATDVQNGSFSFRAVSTATDGRTVDYNFNAVVGQQYVIRIWAKIGAQSNPSVSPAFAVWSGVSGFNVTPITGTTWSEYVFNVTATTTNPRIRIYVSNYSFRFVAGNTIYIDNVSITALDNQAPTVPTNLSANAITATSTNLSWTSATDNVAVTNYEVFQNGISIGLTNGNTTFAVSNLNPQTTYTYTVTALDNSNNSSAQSESITITTIAALDTEVPTAPSGLVADNITTTSVNLNWTAATDNVGVTDYEIFQEGVSIGVSNGNISFPVTGLTPETTYNFTVVALDAAANVSAQSESIAVLTLAVADTEVPTAPSGLVADNITTTSVNLNWTAATDNIGVTDYEIFQEGVSIGLSNGNTSFPVNGLTPETTYNFTVAALDAAANVSAQSESIAVLTLAVADTEVPTAPSGLVANNITTSSVNLNWTAATDNIGVTDYEIFQEGVSIGVSNGNISFPVNALTPETTYNFTVVALDAAANVSAQSTGVTVLTLVVADTEVPTAPSGLVADNITSTSVNLNWTAATDNVGVIDYEIFQEGVSIGLSNGNTSFPVNGLTPETTYNFTVAALDAAANVSAQSESIVVLTLAVSDTTAPSIPVGLISGNTTTTSIEISWDAATDNVEVTDYEIFQDGVSIGLTGGNSNFLITNLTAETTYVFTIAALDAANNVSIQSSELSVSTQAEVLPTIAYTSLNSNLNTVDWTVRDLYANQNVGIGTTDTQGYRLAVAGNVVAEEVKVALQVNWPDYVFDKKYELPSLEQVEKYINENGYLMHMPSASEVEENGILIGEMNAKLLRKIEELTLYTITQEKKIKLLEQQVEAIQQALLNK</sequence>
<dbReference type="SMART" id="SM00060">
    <property type="entry name" value="FN3"/>
    <property type="match status" value="6"/>
</dbReference>
<dbReference type="Gene3D" id="2.60.120.260">
    <property type="entry name" value="Galactose-binding domain-like"/>
    <property type="match status" value="1"/>
</dbReference>
<feature type="domain" description="Fibronectin type-III" evidence="2">
    <location>
        <begin position="641"/>
        <end position="730"/>
    </location>
</feature>
<evidence type="ECO:0000259" key="2">
    <source>
        <dbReference type="PROSITE" id="PS50853"/>
    </source>
</evidence>
<dbReference type="Proteomes" id="UP000008634">
    <property type="component" value="Chromosome"/>
</dbReference>
<dbReference type="AlphaFoldDB" id="E6X452"/>
<dbReference type="eggNOG" id="COG1044">
    <property type="taxonomic scope" value="Bacteria"/>
</dbReference>
<dbReference type="EMBL" id="CP002453">
    <property type="protein sequence ID" value="ADV50394.1"/>
    <property type="molecule type" value="Genomic_DNA"/>
</dbReference>
<keyword evidence="4" id="KW-1185">Reference proteome</keyword>
<dbReference type="RefSeq" id="WP_013551857.1">
    <property type="nucleotide sequence ID" value="NC_014934.1"/>
</dbReference>
<name>E6X452_CELAD</name>
<reference evidence="3 4" key="1">
    <citation type="journal article" date="2010" name="Stand. Genomic Sci.">
        <title>Complete genome sequence of Cellulophaga algicola type strain (IC166).</title>
        <authorList>
            <person name="Abt B."/>
            <person name="Lu M."/>
            <person name="Misra M."/>
            <person name="Han C."/>
            <person name="Nolan M."/>
            <person name="Lucas S."/>
            <person name="Hammon N."/>
            <person name="Deshpande S."/>
            <person name="Cheng J.F."/>
            <person name="Tapia R."/>
            <person name="Goodwin L."/>
            <person name="Pitluck S."/>
            <person name="Liolios K."/>
            <person name="Pagani I."/>
            <person name="Ivanova N."/>
            <person name="Mavromatis K."/>
            <person name="Ovchinikova G."/>
            <person name="Pati A."/>
            <person name="Chen A."/>
            <person name="Palaniappan K."/>
            <person name="Land M."/>
            <person name="Hauser L."/>
            <person name="Chang Y.J."/>
            <person name="Jeffries C.D."/>
            <person name="Detter J.C."/>
            <person name="Brambilla E."/>
            <person name="Rohde M."/>
            <person name="Tindall B.J."/>
            <person name="Goker M."/>
            <person name="Woyke T."/>
            <person name="Bristow J."/>
            <person name="Eisen J.A."/>
            <person name="Markowitz V."/>
            <person name="Hugenholtz P."/>
            <person name="Kyrpides N.C."/>
            <person name="Klenk H.P."/>
            <person name="Lapidus A."/>
        </authorList>
    </citation>
    <scope>NUCLEOTIDE SEQUENCE [LARGE SCALE GENOMIC DNA]</scope>
    <source>
        <strain evidence="4">DSM 14237 / IC166 / ACAM 630</strain>
    </source>
</reference>
<dbReference type="InterPro" id="IPR013783">
    <property type="entry name" value="Ig-like_fold"/>
</dbReference>
<accession>E6X452</accession>
<keyword evidence="1" id="KW-0677">Repeat</keyword>
<dbReference type="eggNOG" id="COG4733">
    <property type="taxonomic scope" value="Bacteria"/>
</dbReference>
<gene>
    <name evidence="3" type="ordered locus">Celal_3120</name>
</gene>
<feature type="domain" description="Fibronectin type-III" evidence="2">
    <location>
        <begin position="268"/>
        <end position="354"/>
    </location>
</feature>
<dbReference type="InterPro" id="IPR050991">
    <property type="entry name" value="ECM_Regulatory_Proteins"/>
</dbReference>
<feature type="domain" description="Fibronectin type-III" evidence="2">
    <location>
        <begin position="550"/>
        <end position="636"/>
    </location>
</feature>
<dbReference type="Pfam" id="PF00041">
    <property type="entry name" value="fn3"/>
    <property type="match status" value="6"/>
</dbReference>
<dbReference type="HOGENOM" id="CLU_328101_0_0_10"/>
<feature type="domain" description="Fibronectin type-III" evidence="2">
    <location>
        <begin position="174"/>
        <end position="260"/>
    </location>
</feature>
<feature type="domain" description="Fibronectin type-III" evidence="2">
    <location>
        <begin position="362"/>
        <end position="448"/>
    </location>
</feature>
<feature type="domain" description="Fibronectin type-III" evidence="2">
    <location>
        <begin position="456"/>
        <end position="542"/>
    </location>
</feature>
<dbReference type="Gene3D" id="2.60.40.10">
    <property type="entry name" value="Immunoglobulins"/>
    <property type="match status" value="6"/>
</dbReference>
<dbReference type="PANTHER" id="PTHR46708">
    <property type="entry name" value="TENASCIN"/>
    <property type="match status" value="1"/>
</dbReference>
<dbReference type="STRING" id="688270.Celal_3120"/>